<gene>
    <name evidence="1" type="ORF">MKQ68_25105</name>
</gene>
<reference evidence="1" key="1">
    <citation type="submission" date="2022-10" db="EMBL/GenBank/DDBJ databases">
        <title>Chitinophaga sp. nov., isolated from soil.</title>
        <authorList>
            <person name="Jeon C.O."/>
        </authorList>
    </citation>
    <scope>NUCLEOTIDE SEQUENCE</scope>
    <source>
        <strain evidence="1">R8</strain>
    </source>
</reference>
<dbReference type="RefSeq" id="WP_264281459.1">
    <property type="nucleotide sequence ID" value="NZ_CP107006.1"/>
</dbReference>
<evidence type="ECO:0008006" key="3">
    <source>
        <dbReference type="Google" id="ProtNLM"/>
    </source>
</evidence>
<evidence type="ECO:0000313" key="1">
    <source>
        <dbReference type="EMBL" id="UYQ93365.1"/>
    </source>
</evidence>
<accession>A0ABY6J145</accession>
<dbReference type="EMBL" id="CP107006">
    <property type="protein sequence ID" value="UYQ93365.1"/>
    <property type="molecule type" value="Genomic_DNA"/>
</dbReference>
<keyword evidence="2" id="KW-1185">Reference proteome</keyword>
<proteinExistence type="predicted"/>
<name>A0ABY6J145_9BACT</name>
<evidence type="ECO:0000313" key="2">
    <source>
        <dbReference type="Proteomes" id="UP001162741"/>
    </source>
</evidence>
<protein>
    <recommendedName>
        <fullName evidence="3">GAF domain-containing protein</fullName>
    </recommendedName>
</protein>
<dbReference type="Proteomes" id="UP001162741">
    <property type="component" value="Chromosome"/>
</dbReference>
<sequence length="776" mass="89843">MKTLTAHPTLFKDDLLVDTQVSFGPFLRFLKDKVVSSSGATASFYQLIIDKFESNPALSGPIDIKAESEKYRDYFDLVISTVFPITNNEKKDIYAIGMPYRFMLFHYSQMFHDTFSVKGEELRAVPAGMSLDKVKKDKLVWLYKLILERLYDFPVKQENEMVHAIVNPETGVKRYVKVFIDSRFVDIKVKGELPVFDCGEACKMAIKQRSISRLQELLPLELFQLEGFVVWSVQDITEQEVMAGIKNMVLDLRAGNEEENYLQLQDYLQSLLSIKDVNVNVIPFLKVNNKWVVEECSCNSSILMGNARNESERQSLYLQLLEHLTQNKEPLVLSKVTRDVAQVYGFMKYLPLNGINSYILLPVHHENDMLGVLEISSATPEVLDYDVMMQLTPVYPSIALLLRRSRQIANERIGEVIKEKFTALQPAVEWKFTEAAWDYLANDAKEIGNIRFEGVQPLYGAIDIRNSSIERGTAIREDLREQLQLIAQTFVDINGQIKLPLLEELQYKNNVLLNSIGDTLFAEDEVRINDFLDQEIAPTLQHLYEGYPTLKEVLESYFSKVDKESGHVFHHRREYEDSLGQINTVVNAYLENEREAVQESFPCYFEKYRTDGVEYNIYIGQSIAPDKKFDLLYLRNLRLWQLTSMAAIARETHKLSPTLKVPLQTTQLILVHSNPIEISFRKDERRFDVEGAYNIRYEIMKKRIDKVRIRETKQRLTQPGTIALVYSYAREADEYRKYIEFLQNKNILKPGIEMLELEELQGISGLKAMRVEINFE</sequence>
<dbReference type="SUPFAM" id="SSF55781">
    <property type="entry name" value="GAF domain-like"/>
    <property type="match status" value="1"/>
</dbReference>
<organism evidence="1 2">
    <name type="scientific">Chitinophaga horti</name>
    <dbReference type="NCBI Taxonomy" id="2920382"/>
    <lineage>
        <taxon>Bacteria</taxon>
        <taxon>Pseudomonadati</taxon>
        <taxon>Bacteroidota</taxon>
        <taxon>Chitinophagia</taxon>
        <taxon>Chitinophagales</taxon>
        <taxon>Chitinophagaceae</taxon>
        <taxon>Chitinophaga</taxon>
    </lineage>
</organism>